<dbReference type="InterPro" id="IPR038444">
    <property type="entry name" value="DUF465_sf"/>
</dbReference>
<reference evidence="1 2" key="1">
    <citation type="submission" date="2020-08" db="EMBL/GenBank/DDBJ databases">
        <title>Putative novel bacterial strains isolated from necrotic wheat leaf tissues caused by Xanthomonas translucens.</title>
        <authorList>
            <person name="Tambong J.T."/>
        </authorList>
    </citation>
    <scope>NUCLEOTIDE SEQUENCE [LARGE SCALE GENOMIC DNA]</scope>
    <source>
        <strain evidence="1 2">DOAB 1069</strain>
    </source>
</reference>
<protein>
    <submittedName>
        <fullName evidence="1">DUF465 domain-containing protein</fullName>
    </submittedName>
</protein>
<proteinExistence type="predicted"/>
<comment type="caution">
    <text evidence="1">The sequence shown here is derived from an EMBL/GenBank/DDBJ whole genome shotgun (WGS) entry which is preliminary data.</text>
</comment>
<name>A0ABR7ATD6_9PSED</name>
<organism evidence="1 2">
    <name type="scientific">Pseudomonas folii</name>
    <dbReference type="NCBI Taxonomy" id="2762593"/>
    <lineage>
        <taxon>Bacteria</taxon>
        <taxon>Pseudomonadati</taxon>
        <taxon>Pseudomonadota</taxon>
        <taxon>Gammaproteobacteria</taxon>
        <taxon>Pseudomonadales</taxon>
        <taxon>Pseudomonadaceae</taxon>
        <taxon>Pseudomonas</taxon>
    </lineage>
</organism>
<keyword evidence="2" id="KW-1185">Reference proteome</keyword>
<dbReference type="Pfam" id="PF04325">
    <property type="entry name" value="DUF465"/>
    <property type="match status" value="1"/>
</dbReference>
<accession>A0ABR7ATD6</accession>
<evidence type="ECO:0000313" key="2">
    <source>
        <dbReference type="Proteomes" id="UP000651852"/>
    </source>
</evidence>
<evidence type="ECO:0000313" key="1">
    <source>
        <dbReference type="EMBL" id="MBC3948167.1"/>
    </source>
</evidence>
<dbReference type="RefSeq" id="WP_095095355.1">
    <property type="nucleotide sequence ID" value="NZ_JACONW010000001.1"/>
</dbReference>
<gene>
    <name evidence="1" type="ORF">H8S59_00070</name>
</gene>
<dbReference type="Gene3D" id="6.10.280.50">
    <property type="match status" value="1"/>
</dbReference>
<dbReference type="EMBL" id="JACONW010000001">
    <property type="protein sequence ID" value="MBC3948167.1"/>
    <property type="molecule type" value="Genomic_DNA"/>
</dbReference>
<dbReference type="Proteomes" id="UP000651852">
    <property type="component" value="Unassembled WGS sequence"/>
</dbReference>
<sequence length="80" mass="9042">MPVKHDLYADLKLTCEQVAERRKADSKLNHLLDDYARIDSEVLAAESGPAGGIGDDELKKLKEKRLLIKDRIVQRVESPE</sequence>
<dbReference type="InterPro" id="IPR007420">
    <property type="entry name" value="DUF465"/>
</dbReference>